<sequence length="571" mass="60216">MPPPTPRPKPPALALSIDGESDTDTVSMVTALSRASSPADTVFTAPLWTGGSAAAPTPTPTPRTPKHIPGAWEERYSTPPPFPGPPANSPRSQKTSSTATPKGAAAGGSGGTGTGIGLGRPPRRRGGSDRSHAGSERTIKTIEYANGDRYVSAPPPPGWVPTLPASPQRRVMSQTLRYAMSDEFDDDDLGQPMGQPFGFQHPFHQPLPPLHAGFEGLNRAPPPPQQPHVDMEAENAWTAFVRAQLQRLMMDGVVASQLPPNPPLNLVDHVAALRAEIEELRAAVAQVAANQRPASLVAAVEHVAAAVESVAAAESIPPAPSAQQEDAEDAEARRVHEELAQHVDHQIGRGEEGAHRGQSSHIDPRGYDEQLQHAEQPHDVNEPELHPSSNAAPSDRVPTPVPTDSLTDRSATPVPTDSITVPGRAGPLHFTPTTVSLVLEVVRAIDRARHVDHRPDEAVFDDDNLVAIIDDARAVLDEKGVSIFGASTRSALASAASEDGESLSTRRRLVPSEASVADESHSASAPLSPPVEAASPRTITVESPEPFAAEHRASVNATPTPIAPVSVTITQ</sequence>
<feature type="region of interest" description="Disordered" evidence="1">
    <location>
        <begin position="494"/>
        <end position="571"/>
    </location>
</feature>
<evidence type="ECO:0000256" key="1">
    <source>
        <dbReference type="SAM" id="MobiDB-lite"/>
    </source>
</evidence>
<feature type="region of interest" description="Disordered" evidence="1">
    <location>
        <begin position="1"/>
        <end position="165"/>
    </location>
</feature>
<feature type="compositionally biased region" description="Basic and acidic residues" evidence="1">
    <location>
        <begin position="126"/>
        <end position="140"/>
    </location>
</feature>
<dbReference type="AlphaFoldDB" id="A0AAF0YC81"/>
<evidence type="ECO:0000313" key="3">
    <source>
        <dbReference type="Proteomes" id="UP000827549"/>
    </source>
</evidence>
<feature type="compositionally biased region" description="Gly residues" evidence="1">
    <location>
        <begin position="105"/>
        <end position="118"/>
    </location>
</feature>
<feature type="region of interest" description="Disordered" evidence="1">
    <location>
        <begin position="313"/>
        <end position="425"/>
    </location>
</feature>
<evidence type="ECO:0000313" key="2">
    <source>
        <dbReference type="EMBL" id="WOO82159.1"/>
    </source>
</evidence>
<accession>A0AAF0YC81</accession>
<feature type="compositionally biased region" description="Low complexity" evidence="1">
    <location>
        <begin position="95"/>
        <end position="104"/>
    </location>
</feature>
<organism evidence="2 3">
    <name type="scientific">Vanrija pseudolonga</name>
    <dbReference type="NCBI Taxonomy" id="143232"/>
    <lineage>
        <taxon>Eukaryota</taxon>
        <taxon>Fungi</taxon>
        <taxon>Dikarya</taxon>
        <taxon>Basidiomycota</taxon>
        <taxon>Agaricomycotina</taxon>
        <taxon>Tremellomycetes</taxon>
        <taxon>Trichosporonales</taxon>
        <taxon>Trichosporonaceae</taxon>
        <taxon>Vanrija</taxon>
    </lineage>
</organism>
<feature type="compositionally biased region" description="Pro residues" evidence="1">
    <location>
        <begin position="1"/>
        <end position="11"/>
    </location>
</feature>
<dbReference type="GeneID" id="87808889"/>
<feature type="compositionally biased region" description="Polar residues" evidence="1">
    <location>
        <begin position="24"/>
        <end position="39"/>
    </location>
</feature>
<gene>
    <name evidence="2" type="ORF">LOC62_04G005661</name>
</gene>
<feature type="compositionally biased region" description="Pro residues" evidence="1">
    <location>
        <begin position="78"/>
        <end position="88"/>
    </location>
</feature>
<feature type="compositionally biased region" description="Polar residues" evidence="1">
    <location>
        <begin position="402"/>
        <end position="419"/>
    </location>
</feature>
<feature type="compositionally biased region" description="Low complexity" evidence="1">
    <location>
        <begin position="313"/>
        <end position="324"/>
    </location>
</feature>
<reference evidence="2" key="1">
    <citation type="submission" date="2023-10" db="EMBL/GenBank/DDBJ databases">
        <authorList>
            <person name="Noh H."/>
        </authorList>
    </citation>
    <scope>NUCLEOTIDE SEQUENCE</scope>
    <source>
        <strain evidence="2">DUCC4014</strain>
    </source>
</reference>
<feature type="compositionally biased region" description="Basic and acidic residues" evidence="1">
    <location>
        <begin position="330"/>
        <end position="355"/>
    </location>
</feature>
<feature type="compositionally biased region" description="Basic and acidic residues" evidence="1">
    <location>
        <begin position="362"/>
        <end position="385"/>
    </location>
</feature>
<dbReference type="RefSeq" id="XP_062628191.1">
    <property type="nucleotide sequence ID" value="XM_062772207.1"/>
</dbReference>
<protein>
    <submittedName>
        <fullName evidence="2">Uncharacterized protein</fullName>
    </submittedName>
</protein>
<dbReference type="EMBL" id="CP086717">
    <property type="protein sequence ID" value="WOO82159.1"/>
    <property type="molecule type" value="Genomic_DNA"/>
</dbReference>
<dbReference type="Proteomes" id="UP000827549">
    <property type="component" value="Chromosome 4"/>
</dbReference>
<proteinExistence type="predicted"/>
<name>A0AAF0YC81_9TREE</name>
<keyword evidence="3" id="KW-1185">Reference proteome</keyword>